<keyword evidence="2" id="KW-1185">Reference proteome</keyword>
<dbReference type="Proteomes" id="UP000789901">
    <property type="component" value="Unassembled WGS sequence"/>
</dbReference>
<proteinExistence type="predicted"/>
<evidence type="ECO:0000313" key="2">
    <source>
        <dbReference type="Proteomes" id="UP000789901"/>
    </source>
</evidence>
<protein>
    <submittedName>
        <fullName evidence="1">38728_t:CDS:1</fullName>
    </submittedName>
</protein>
<feature type="non-terminal residue" evidence="1">
    <location>
        <position position="1"/>
    </location>
</feature>
<accession>A0ABN7W6I2</accession>
<dbReference type="EMBL" id="CAJVQB010032433">
    <property type="protein sequence ID" value="CAG8818308.1"/>
    <property type="molecule type" value="Genomic_DNA"/>
</dbReference>
<name>A0ABN7W6I2_GIGMA</name>
<gene>
    <name evidence="1" type="ORF">GMARGA_LOCUS27027</name>
</gene>
<organism evidence="1 2">
    <name type="scientific">Gigaspora margarita</name>
    <dbReference type="NCBI Taxonomy" id="4874"/>
    <lineage>
        <taxon>Eukaryota</taxon>
        <taxon>Fungi</taxon>
        <taxon>Fungi incertae sedis</taxon>
        <taxon>Mucoromycota</taxon>
        <taxon>Glomeromycotina</taxon>
        <taxon>Glomeromycetes</taxon>
        <taxon>Diversisporales</taxon>
        <taxon>Gigasporaceae</taxon>
        <taxon>Gigaspora</taxon>
    </lineage>
</organism>
<reference evidence="1 2" key="1">
    <citation type="submission" date="2021-06" db="EMBL/GenBank/DDBJ databases">
        <authorList>
            <person name="Kallberg Y."/>
            <person name="Tangrot J."/>
            <person name="Rosling A."/>
        </authorList>
    </citation>
    <scope>NUCLEOTIDE SEQUENCE [LARGE SCALE GENOMIC DNA]</scope>
    <source>
        <strain evidence="1 2">120-4 pot B 10/14</strain>
    </source>
</reference>
<comment type="caution">
    <text evidence="1">The sequence shown here is derived from an EMBL/GenBank/DDBJ whole genome shotgun (WGS) entry which is preliminary data.</text>
</comment>
<evidence type="ECO:0000313" key="1">
    <source>
        <dbReference type="EMBL" id="CAG8818308.1"/>
    </source>
</evidence>
<sequence length="111" mass="12870">TKANKVIGLALIQYWEYEAIDQKAIGKLQTIFRMTQIAAKMAWEESLSNTIYISNSEFDTNDNTYDANKENILDYHPVQYENSKTGLQYLFSCGLSQQIFIQNFQLDIKDN</sequence>